<proteinExistence type="predicted"/>
<accession>A0AAN0NJP6</accession>
<protein>
    <submittedName>
        <fullName evidence="2">Uncharacterized protein</fullName>
    </submittedName>
</protein>
<name>A0AAN0NJP6_9RHOB</name>
<evidence type="ECO:0000256" key="1">
    <source>
        <dbReference type="SAM" id="MobiDB-lite"/>
    </source>
</evidence>
<feature type="compositionally biased region" description="Basic and acidic residues" evidence="1">
    <location>
        <begin position="138"/>
        <end position="152"/>
    </location>
</feature>
<dbReference type="AlphaFoldDB" id="A0AAN0NJP6"/>
<feature type="region of interest" description="Disordered" evidence="1">
    <location>
        <begin position="119"/>
        <end position="188"/>
    </location>
</feature>
<dbReference type="RefSeq" id="WP_342075727.1">
    <property type="nucleotide sequence ID" value="NZ_CP151767.2"/>
</dbReference>
<gene>
    <name evidence="2" type="ORF">AABB31_15250</name>
</gene>
<reference evidence="2" key="1">
    <citation type="submission" date="2024-08" db="EMBL/GenBank/DDBJ databases">
        <title>Phylogenomic analyses of a clade within the roseobacter group suggest taxonomic reassignments of species of the genera Aestuariivita, Citreicella, Loktanella, Nautella, Pelagibaca, Ruegeria, Thalassobius, Thiobacimonas and Tropicibacter, and the proposal o.</title>
        <authorList>
            <person name="Jeon C.O."/>
        </authorList>
    </citation>
    <scope>NUCLEOTIDE SEQUENCE</scope>
    <source>
        <strain evidence="2">SS1-5</strain>
    </source>
</reference>
<evidence type="ECO:0000313" key="2">
    <source>
        <dbReference type="EMBL" id="WZU66402.1"/>
    </source>
</evidence>
<dbReference type="KEGG" id="yrh:AABB31_15250"/>
<dbReference type="Proteomes" id="UP001470809">
    <property type="component" value="Chromosome"/>
</dbReference>
<feature type="region of interest" description="Disordered" evidence="1">
    <location>
        <begin position="94"/>
        <end position="113"/>
    </location>
</feature>
<dbReference type="EMBL" id="CP151767">
    <property type="protein sequence ID" value="WZU66402.1"/>
    <property type="molecule type" value="Genomic_DNA"/>
</dbReference>
<evidence type="ECO:0000313" key="3">
    <source>
        <dbReference type="Proteomes" id="UP001470809"/>
    </source>
</evidence>
<feature type="compositionally biased region" description="Polar residues" evidence="1">
    <location>
        <begin position="178"/>
        <end position="188"/>
    </location>
</feature>
<organism evidence="2 3">
    <name type="scientific">Yoonia rhodophyticola</name>
    <dbReference type="NCBI Taxonomy" id="3137370"/>
    <lineage>
        <taxon>Bacteria</taxon>
        <taxon>Pseudomonadati</taxon>
        <taxon>Pseudomonadota</taxon>
        <taxon>Alphaproteobacteria</taxon>
        <taxon>Rhodobacterales</taxon>
        <taxon>Paracoccaceae</taxon>
        <taxon>Yoonia</taxon>
    </lineage>
</organism>
<keyword evidence="3" id="KW-1185">Reference proteome</keyword>
<sequence>MITLNDDGTWDLNPDGLDGEQRLQVVTAILASPKIDAEERSAMLDTIGLDKEAQTDLDLYAGNGDGILDWQDAELITVANDREVTMTGDGIFLAPDAEQSSNDEDNGKSVGRPIGRMLRYNSRHRDTAPVQPGPTPPFEKERRMPVRGRAFDPRTGLPRPYEQIFFDENGDGQYNAGEISTITDSNGN</sequence>